<dbReference type="Proteomes" id="UP000186559">
    <property type="component" value="Chromosome"/>
</dbReference>
<keyword evidence="2" id="KW-0489">Methyltransferase</keyword>
<dbReference type="InterPro" id="IPR006342">
    <property type="entry name" value="FkbM_mtfrase"/>
</dbReference>
<dbReference type="KEGG" id="tpro:Ga0080559_TMP3828"/>
<proteinExistence type="predicted"/>
<dbReference type="GO" id="GO:0032259">
    <property type="term" value="P:methylation"/>
    <property type="evidence" value="ECO:0007669"/>
    <property type="project" value="UniProtKB-KW"/>
</dbReference>
<protein>
    <submittedName>
        <fullName evidence="2">Methyltransferase, FkbM family</fullName>
    </submittedName>
</protein>
<dbReference type="AlphaFoldDB" id="A0A1U7D8X5"/>
<keyword evidence="2" id="KW-0808">Transferase</keyword>
<accession>A0A1U7D8X5</accession>
<gene>
    <name evidence="2" type="ORF">Ga0080559_TMP3828</name>
</gene>
<evidence type="ECO:0000313" key="2">
    <source>
        <dbReference type="EMBL" id="APX24624.1"/>
    </source>
</evidence>
<dbReference type="SUPFAM" id="SSF53335">
    <property type="entry name" value="S-adenosyl-L-methionine-dependent methyltransferases"/>
    <property type="match status" value="1"/>
</dbReference>
<reference evidence="2 3" key="1">
    <citation type="submission" date="2016-03" db="EMBL/GenBank/DDBJ databases">
        <title>Deep-sea bacteria in the southern Pacific.</title>
        <authorList>
            <person name="Tang K."/>
        </authorList>
    </citation>
    <scope>NUCLEOTIDE SEQUENCE [LARGE SCALE GENOMIC DNA]</scope>
    <source>
        <strain evidence="2 3">JLT2016</strain>
    </source>
</reference>
<name>A0A1U7D8X5_9RHOB</name>
<feature type="domain" description="Methyltransferase FkbM" evidence="1">
    <location>
        <begin position="67"/>
        <end position="197"/>
    </location>
</feature>
<dbReference type="Gene3D" id="3.40.50.150">
    <property type="entry name" value="Vaccinia Virus protein VP39"/>
    <property type="match status" value="1"/>
</dbReference>
<dbReference type="STRING" id="1229727.Ga0080559_TMP3828"/>
<dbReference type="EMBL" id="CP014796">
    <property type="protein sequence ID" value="APX24624.1"/>
    <property type="molecule type" value="Genomic_DNA"/>
</dbReference>
<organism evidence="2 3">
    <name type="scientific">Salipiger profundus</name>
    <dbReference type="NCBI Taxonomy" id="1229727"/>
    <lineage>
        <taxon>Bacteria</taxon>
        <taxon>Pseudomonadati</taxon>
        <taxon>Pseudomonadota</taxon>
        <taxon>Alphaproteobacteria</taxon>
        <taxon>Rhodobacterales</taxon>
        <taxon>Roseobacteraceae</taxon>
        <taxon>Salipiger</taxon>
    </lineage>
</organism>
<dbReference type="RefSeq" id="WP_076624437.1">
    <property type="nucleotide sequence ID" value="NZ_BMEW01000001.1"/>
</dbReference>
<sequence>MDGTGARNPVMLSRGLRIPKHPQITTGRMRGALREGTYERKECDAVTRVVRPGDRVLELGGGIGYLSTLLAVRKKVGRVVSYEANPALIPYIASLLAANAVTTVEVRNALLTPEGGDPVDFHLRRNFLGSSMDREADPESIVETVKVDRDRLGDVLSEVAPDVLVCDIEGAEATLLPAGDWSGLRCAVIELHPQWIGQCGVEAVFDAMHRAGLTYFPKASEGKVVTFRRGW</sequence>
<dbReference type="Pfam" id="PF05050">
    <property type="entry name" value="Methyltransf_21"/>
    <property type="match status" value="1"/>
</dbReference>
<dbReference type="InterPro" id="IPR029063">
    <property type="entry name" value="SAM-dependent_MTases_sf"/>
</dbReference>
<keyword evidence="3" id="KW-1185">Reference proteome</keyword>
<dbReference type="NCBIfam" id="TIGR01444">
    <property type="entry name" value="fkbM_fam"/>
    <property type="match status" value="1"/>
</dbReference>
<dbReference type="GO" id="GO:0008168">
    <property type="term" value="F:methyltransferase activity"/>
    <property type="evidence" value="ECO:0007669"/>
    <property type="project" value="UniProtKB-KW"/>
</dbReference>
<dbReference type="CDD" id="cd02440">
    <property type="entry name" value="AdoMet_MTases"/>
    <property type="match status" value="1"/>
</dbReference>
<dbReference type="OrthoDB" id="456767at2"/>
<evidence type="ECO:0000259" key="1">
    <source>
        <dbReference type="Pfam" id="PF05050"/>
    </source>
</evidence>
<evidence type="ECO:0000313" key="3">
    <source>
        <dbReference type="Proteomes" id="UP000186559"/>
    </source>
</evidence>